<dbReference type="Gene3D" id="1.25.20.10">
    <property type="entry name" value="Bacterial muramidases"/>
    <property type="match status" value="1"/>
</dbReference>
<keyword evidence="7" id="KW-1185">Reference proteome</keyword>
<proteinExistence type="inferred from homology"/>
<evidence type="ECO:0000259" key="5">
    <source>
        <dbReference type="Pfam" id="PF01464"/>
    </source>
</evidence>
<feature type="chain" id="PRO_5018270534" evidence="4">
    <location>
        <begin position="25"/>
        <end position="652"/>
    </location>
</feature>
<protein>
    <submittedName>
        <fullName evidence="6">Soluble lytic murein transglycosylase</fullName>
    </submittedName>
</protein>
<dbReference type="SUPFAM" id="SSF48435">
    <property type="entry name" value="Bacterial muramidases"/>
    <property type="match status" value="1"/>
</dbReference>
<keyword evidence="3 4" id="KW-0732">Signal</keyword>
<evidence type="ECO:0000256" key="4">
    <source>
        <dbReference type="SAM" id="SignalP"/>
    </source>
</evidence>
<accession>A0A3N1M5A2</accession>
<dbReference type="InterPro" id="IPR000189">
    <property type="entry name" value="Transglyc_AS"/>
</dbReference>
<sequence length="652" mass="71015">MKLRTRLPAAALAAILLLSSPAGAQGLPVPVAMSWQEAGAAIRAGNWADARRIADAAGQPVARKLVRWLEWNRDEARIDPVEVAAFVEANPSWPGLQRLSRLVEERLDPAPPDATLIAWFDRRRPETTAGRIAYGAALLRSNRLDDANAILRQAWVEGSLRADEEKDFLARFSAAIRPADHADRLDRLIWTNETLGAQRMLALVDPARQRVAEMRLKLRAGRGTDGLARLSDAERAEPELLYELVRHYRRVEDDASAQAILVTRPAEAARAATWWVERNVLSRRALRLGRPADAYALAATHGYTEGAPLAEAEFLAGWIALRFLSDPAKAAAHFARLDAAVNMPISSARAAYWRGRATEAAGDGATAAAFYQEAARYLTTYYGQLAAERIGLTTAPDWVTVATAEPTAAEIAAFNAREPAVAAELLLAIGDARTARTFVSRLVLDAKTPAEHALAASLAQRSGYANLVVLAGKRAGYDGIHLPAAAFPVQSTPVDAETEAALVNAVIRQESMFDPYAVSSAGARGLMQLMPGTARQLAKQMVENHSDQRLTADPAYNVALGSRYLADQIRDFNGSYILAVAGYNAGPARSRQWVQTYGDPRNGGVDPIDWVESIPFNETRNYVQRVMENLQVYRWRLAGPGTPVALSADLRR</sequence>
<dbReference type="RefSeq" id="WP_142235720.1">
    <property type="nucleotide sequence ID" value="NZ_AP019700.1"/>
</dbReference>
<dbReference type="Pfam" id="PF01464">
    <property type="entry name" value="SLT"/>
    <property type="match status" value="1"/>
</dbReference>
<feature type="signal peptide" evidence="4">
    <location>
        <begin position="1"/>
        <end position="24"/>
    </location>
</feature>
<comment type="caution">
    <text evidence="6">The sequence shown here is derived from an EMBL/GenBank/DDBJ whole genome shotgun (WGS) entry which is preliminary data.</text>
</comment>
<name>A0A3N1M5A2_9PROT</name>
<dbReference type="EMBL" id="RJKX01000011">
    <property type="protein sequence ID" value="ROQ00972.1"/>
    <property type="molecule type" value="Genomic_DNA"/>
</dbReference>
<dbReference type="InterPro" id="IPR008258">
    <property type="entry name" value="Transglycosylase_SLT_dom_1"/>
</dbReference>
<dbReference type="SUPFAM" id="SSF53955">
    <property type="entry name" value="Lysozyme-like"/>
    <property type="match status" value="1"/>
</dbReference>
<dbReference type="InterPro" id="IPR008939">
    <property type="entry name" value="Lytic_TGlycosylase_superhlx_U"/>
</dbReference>
<evidence type="ECO:0000256" key="1">
    <source>
        <dbReference type="ARBA" id="ARBA00007734"/>
    </source>
</evidence>
<feature type="domain" description="Transglycosylase SLT" evidence="5">
    <location>
        <begin position="497"/>
        <end position="599"/>
    </location>
</feature>
<evidence type="ECO:0000313" key="7">
    <source>
        <dbReference type="Proteomes" id="UP000278222"/>
    </source>
</evidence>
<gene>
    <name evidence="6" type="ORF">EDC65_0142</name>
</gene>
<reference evidence="6 7" key="1">
    <citation type="submission" date="2018-11" db="EMBL/GenBank/DDBJ databases">
        <title>Genomic Encyclopedia of Type Strains, Phase IV (KMG-IV): sequencing the most valuable type-strain genomes for metagenomic binning, comparative biology and taxonomic classification.</title>
        <authorList>
            <person name="Goeker M."/>
        </authorList>
    </citation>
    <scope>NUCLEOTIDE SEQUENCE [LARGE SCALE GENOMIC DNA]</scope>
    <source>
        <strain evidence="6 7">DSM 5900</strain>
    </source>
</reference>
<dbReference type="Proteomes" id="UP000278222">
    <property type="component" value="Unassembled WGS sequence"/>
</dbReference>
<dbReference type="GO" id="GO:0000270">
    <property type="term" value="P:peptidoglycan metabolic process"/>
    <property type="evidence" value="ECO:0007669"/>
    <property type="project" value="InterPro"/>
</dbReference>
<dbReference type="GO" id="GO:0004553">
    <property type="term" value="F:hydrolase activity, hydrolyzing O-glycosyl compounds"/>
    <property type="evidence" value="ECO:0007669"/>
    <property type="project" value="InterPro"/>
</dbReference>
<dbReference type="AlphaFoldDB" id="A0A3N1M5A2"/>
<evidence type="ECO:0000256" key="2">
    <source>
        <dbReference type="ARBA" id="ARBA00009387"/>
    </source>
</evidence>
<dbReference type="CDD" id="cd13401">
    <property type="entry name" value="Slt70-like"/>
    <property type="match status" value="1"/>
</dbReference>
<dbReference type="GO" id="GO:0042597">
    <property type="term" value="C:periplasmic space"/>
    <property type="evidence" value="ECO:0007669"/>
    <property type="project" value="InterPro"/>
</dbReference>
<dbReference type="OrthoDB" id="9815002at2"/>
<comment type="similarity">
    <text evidence="1">Belongs to the transglycosylase Slt family.</text>
</comment>
<evidence type="ECO:0000256" key="3">
    <source>
        <dbReference type="ARBA" id="ARBA00022729"/>
    </source>
</evidence>
<dbReference type="PANTHER" id="PTHR37423:SF2">
    <property type="entry name" value="MEMBRANE-BOUND LYTIC MUREIN TRANSGLYCOSYLASE C"/>
    <property type="match status" value="1"/>
</dbReference>
<dbReference type="PANTHER" id="PTHR37423">
    <property type="entry name" value="SOLUBLE LYTIC MUREIN TRANSGLYCOSYLASE-RELATED"/>
    <property type="match status" value="1"/>
</dbReference>
<dbReference type="GO" id="GO:0008933">
    <property type="term" value="F:peptidoglycan lytic transglycosylase activity"/>
    <property type="evidence" value="ECO:0007669"/>
    <property type="project" value="InterPro"/>
</dbReference>
<comment type="similarity">
    <text evidence="2">Belongs to the virb1 family.</text>
</comment>
<organism evidence="6 7">
    <name type="scientific">Stella humosa</name>
    <dbReference type="NCBI Taxonomy" id="94"/>
    <lineage>
        <taxon>Bacteria</taxon>
        <taxon>Pseudomonadati</taxon>
        <taxon>Pseudomonadota</taxon>
        <taxon>Alphaproteobacteria</taxon>
        <taxon>Rhodospirillales</taxon>
        <taxon>Stellaceae</taxon>
        <taxon>Stella</taxon>
    </lineage>
</organism>
<dbReference type="InterPro" id="IPR023346">
    <property type="entry name" value="Lysozyme-like_dom_sf"/>
</dbReference>
<evidence type="ECO:0000313" key="6">
    <source>
        <dbReference type="EMBL" id="ROQ00972.1"/>
    </source>
</evidence>
<dbReference type="Gene3D" id="1.10.530.10">
    <property type="match status" value="1"/>
</dbReference>
<dbReference type="PROSITE" id="PS00922">
    <property type="entry name" value="TRANSGLYCOSYLASE"/>
    <property type="match status" value="1"/>
</dbReference>
<dbReference type="GO" id="GO:0016020">
    <property type="term" value="C:membrane"/>
    <property type="evidence" value="ECO:0007669"/>
    <property type="project" value="InterPro"/>
</dbReference>